<evidence type="ECO:0000256" key="1">
    <source>
        <dbReference type="ARBA" id="ARBA00023015"/>
    </source>
</evidence>
<evidence type="ECO:0000256" key="2">
    <source>
        <dbReference type="ARBA" id="ARBA00023163"/>
    </source>
</evidence>
<name>A0ABP6AAC2_9ACTN</name>
<accession>A0ABP6AAC2</accession>
<keyword evidence="4" id="KW-0472">Membrane</keyword>
<evidence type="ECO:0000313" key="6">
    <source>
        <dbReference type="Proteomes" id="UP001499978"/>
    </source>
</evidence>
<evidence type="ECO:0000256" key="3">
    <source>
        <dbReference type="SAM" id="MobiDB-lite"/>
    </source>
</evidence>
<keyword evidence="6" id="KW-1185">Reference proteome</keyword>
<comment type="caution">
    <text evidence="5">The sequence shown here is derived from an EMBL/GenBank/DDBJ whole genome shotgun (WGS) entry which is preliminary data.</text>
</comment>
<gene>
    <name evidence="5" type="primary">rsuA</name>
    <name evidence="5" type="ORF">GCM10010201_06140</name>
</gene>
<keyword evidence="4" id="KW-1133">Transmembrane helix</keyword>
<dbReference type="EMBL" id="BAAARY010000002">
    <property type="protein sequence ID" value="GAA2513313.1"/>
    <property type="molecule type" value="Genomic_DNA"/>
</dbReference>
<keyword evidence="4" id="KW-0812">Transmembrane</keyword>
<keyword evidence="2" id="KW-0804">Transcription</keyword>
<reference evidence="6" key="1">
    <citation type="journal article" date="2019" name="Int. J. Syst. Evol. Microbiol.">
        <title>The Global Catalogue of Microorganisms (GCM) 10K type strain sequencing project: providing services to taxonomists for standard genome sequencing and annotation.</title>
        <authorList>
            <consortium name="The Broad Institute Genomics Platform"/>
            <consortium name="The Broad Institute Genome Sequencing Center for Infectious Disease"/>
            <person name="Wu L."/>
            <person name="Ma J."/>
        </authorList>
    </citation>
    <scope>NUCLEOTIDE SEQUENCE [LARGE SCALE GENOMIC DNA]</scope>
    <source>
        <strain evidence="6">JCM 3367</strain>
    </source>
</reference>
<organism evidence="5 6">
    <name type="scientific">Pilimelia columellifera subsp. columellifera</name>
    <dbReference type="NCBI Taxonomy" id="706583"/>
    <lineage>
        <taxon>Bacteria</taxon>
        <taxon>Bacillati</taxon>
        <taxon>Actinomycetota</taxon>
        <taxon>Actinomycetes</taxon>
        <taxon>Micromonosporales</taxon>
        <taxon>Micromonosporaceae</taxon>
        <taxon>Pilimelia</taxon>
    </lineage>
</organism>
<feature type="transmembrane region" description="Helical" evidence="4">
    <location>
        <begin position="91"/>
        <end position="110"/>
    </location>
</feature>
<sequence>MNRSDELHYDVASYALGILDDRDAQIFEDHLAGCQRCAIELEGILPVTSLLSEVDGETFVEMEEIVRDEHLLDEMVNAVTYERSRARAKQMFSLAAGVVALALVGGLAFLNIGGGSDSLPQALPSVSEAPRSDSESPLDGLAGVTPKRATDAGTKVEAAVRLADRVWGTDVALELRSVKGPLKCQLVAVRADGLGEVVTTWTVDKNGWGTNERREALKLRGGTAVKFDDIDRMEVQSVDSSGSTELLVAVDI</sequence>
<protein>
    <submittedName>
        <fullName evidence="5">Anti-sigma U factor RsuA</fullName>
    </submittedName>
</protein>
<keyword evidence="1" id="KW-0805">Transcription regulation</keyword>
<dbReference type="RefSeq" id="WP_344167854.1">
    <property type="nucleotide sequence ID" value="NZ_BAAARY010000002.1"/>
</dbReference>
<proteinExistence type="predicted"/>
<evidence type="ECO:0000313" key="5">
    <source>
        <dbReference type="EMBL" id="GAA2513313.1"/>
    </source>
</evidence>
<feature type="region of interest" description="Disordered" evidence="3">
    <location>
        <begin position="122"/>
        <end position="146"/>
    </location>
</feature>
<dbReference type="InterPro" id="IPR041916">
    <property type="entry name" value="Anti_sigma_zinc_sf"/>
</dbReference>
<evidence type="ECO:0000256" key="4">
    <source>
        <dbReference type="SAM" id="Phobius"/>
    </source>
</evidence>
<dbReference type="Proteomes" id="UP001499978">
    <property type="component" value="Unassembled WGS sequence"/>
</dbReference>
<dbReference type="Gene3D" id="1.10.10.1320">
    <property type="entry name" value="Anti-sigma factor, zinc-finger domain"/>
    <property type="match status" value="1"/>
</dbReference>